<organism evidence="1 2">
    <name type="scientific">Daphnia magna</name>
    <dbReference type="NCBI Taxonomy" id="35525"/>
    <lineage>
        <taxon>Eukaryota</taxon>
        <taxon>Metazoa</taxon>
        <taxon>Ecdysozoa</taxon>
        <taxon>Arthropoda</taxon>
        <taxon>Crustacea</taxon>
        <taxon>Branchiopoda</taxon>
        <taxon>Diplostraca</taxon>
        <taxon>Cladocera</taxon>
        <taxon>Anomopoda</taxon>
        <taxon>Daphniidae</taxon>
        <taxon>Daphnia</taxon>
    </lineage>
</organism>
<sequence>MDGEPKKNYIIKRMRRFKKKTSAREKKNIVIEWVVQNSLIDKKK</sequence>
<dbReference type="AlphaFoldDB" id="A0A164YWZ3"/>
<dbReference type="Proteomes" id="UP000076858">
    <property type="component" value="Unassembled WGS sequence"/>
</dbReference>
<name>A0A164YWZ3_9CRUS</name>
<reference evidence="1 2" key="1">
    <citation type="submission" date="2016-03" db="EMBL/GenBank/DDBJ databases">
        <title>EvidentialGene: Evidence-directed Construction of Genes on Genomes.</title>
        <authorList>
            <person name="Gilbert D.G."/>
            <person name="Choi J.-H."/>
            <person name="Mockaitis K."/>
            <person name="Colbourne J."/>
            <person name="Pfrender M."/>
        </authorList>
    </citation>
    <scope>NUCLEOTIDE SEQUENCE [LARGE SCALE GENOMIC DNA]</scope>
    <source>
        <strain evidence="1 2">Xinb3</strain>
        <tissue evidence="1">Complete organism</tissue>
    </source>
</reference>
<dbReference type="EMBL" id="LRGB01000868">
    <property type="protein sequence ID" value="KZS15695.1"/>
    <property type="molecule type" value="Genomic_DNA"/>
</dbReference>
<protein>
    <submittedName>
        <fullName evidence="1">Uncharacterized protein</fullName>
    </submittedName>
</protein>
<evidence type="ECO:0000313" key="2">
    <source>
        <dbReference type="Proteomes" id="UP000076858"/>
    </source>
</evidence>
<proteinExistence type="predicted"/>
<accession>A0A164YWZ3</accession>
<evidence type="ECO:0000313" key="1">
    <source>
        <dbReference type="EMBL" id="KZS15695.1"/>
    </source>
</evidence>
<gene>
    <name evidence="1" type="ORF">APZ42_018906</name>
</gene>
<comment type="caution">
    <text evidence="1">The sequence shown here is derived from an EMBL/GenBank/DDBJ whole genome shotgun (WGS) entry which is preliminary data.</text>
</comment>
<keyword evidence="2" id="KW-1185">Reference proteome</keyword>